<dbReference type="OrthoDB" id="1766634at2"/>
<gene>
    <name evidence="5" type="ORF">CLIT_10c03770</name>
</gene>
<dbReference type="RefSeq" id="WP_038264052.1">
    <property type="nucleotide sequence ID" value="NZ_FSRH01000006.1"/>
</dbReference>
<dbReference type="Pfam" id="PF25881">
    <property type="entry name" value="HH_YBHG"/>
    <property type="match status" value="1"/>
</dbReference>
<dbReference type="Gene3D" id="1.10.287.470">
    <property type="entry name" value="Helix hairpin bin"/>
    <property type="match status" value="2"/>
</dbReference>
<reference evidence="5 6" key="1">
    <citation type="submission" date="2014-03" db="EMBL/GenBank/DDBJ databases">
        <title>Genome sequence of Clostridium litorale W6, DSM 5388.</title>
        <authorList>
            <person name="Poehlein A."/>
            <person name="Jagirdar A."/>
            <person name="Khonsari B."/>
            <person name="Chibani C.M."/>
            <person name="Gutierrez Gutierrez D.A."/>
            <person name="Davydova E."/>
            <person name="Alghaithi H.S."/>
            <person name="Nair K.P."/>
            <person name="Dhamotharan K."/>
            <person name="Chandran L."/>
            <person name="G W."/>
            <person name="Daniel R."/>
        </authorList>
    </citation>
    <scope>NUCLEOTIDE SEQUENCE [LARGE SCALE GENOMIC DNA]</scope>
    <source>
        <strain evidence="5 6">W6</strain>
    </source>
</reference>
<evidence type="ECO:0000313" key="5">
    <source>
        <dbReference type="EMBL" id="KDR95650.1"/>
    </source>
</evidence>
<feature type="signal peptide" evidence="3">
    <location>
        <begin position="1"/>
        <end position="23"/>
    </location>
</feature>
<dbReference type="InterPro" id="IPR059052">
    <property type="entry name" value="HH_YbhG-like"/>
</dbReference>
<dbReference type="PROSITE" id="PS51257">
    <property type="entry name" value="PROKAR_LIPOPROTEIN"/>
    <property type="match status" value="1"/>
</dbReference>
<dbReference type="GO" id="GO:0030313">
    <property type="term" value="C:cell envelope"/>
    <property type="evidence" value="ECO:0007669"/>
    <property type="project" value="UniProtKB-SubCell"/>
</dbReference>
<protein>
    <submittedName>
        <fullName evidence="5">RND family efflux transporter, MFP subunit</fullName>
    </submittedName>
</protein>
<comment type="subcellular location">
    <subcellularLocation>
        <location evidence="1">Cell envelope</location>
    </subcellularLocation>
</comment>
<evidence type="ECO:0000256" key="1">
    <source>
        <dbReference type="ARBA" id="ARBA00004196"/>
    </source>
</evidence>
<keyword evidence="6" id="KW-1185">Reference proteome</keyword>
<dbReference type="PANTHER" id="PTHR32347:SF23">
    <property type="entry name" value="BLL5650 PROTEIN"/>
    <property type="match status" value="1"/>
</dbReference>
<dbReference type="STRING" id="1121324.CLIT_10c03770"/>
<evidence type="ECO:0000259" key="4">
    <source>
        <dbReference type="Pfam" id="PF25881"/>
    </source>
</evidence>
<keyword evidence="3" id="KW-0732">Signal</keyword>
<feature type="domain" description="YbhG-like alpha-helical hairpin" evidence="4">
    <location>
        <begin position="87"/>
        <end position="210"/>
    </location>
</feature>
<dbReference type="EMBL" id="JJMM01000010">
    <property type="protein sequence ID" value="KDR95650.1"/>
    <property type="molecule type" value="Genomic_DNA"/>
</dbReference>
<feature type="chain" id="PRO_5038433901" evidence="3">
    <location>
        <begin position="24"/>
        <end position="264"/>
    </location>
</feature>
<dbReference type="eggNOG" id="COG0845">
    <property type="taxonomic scope" value="Bacteria"/>
</dbReference>
<evidence type="ECO:0000256" key="2">
    <source>
        <dbReference type="ARBA" id="ARBA00023054"/>
    </source>
</evidence>
<dbReference type="SUPFAM" id="SSF111369">
    <property type="entry name" value="HlyD-like secretion proteins"/>
    <property type="match status" value="2"/>
</dbReference>
<dbReference type="PANTHER" id="PTHR32347">
    <property type="entry name" value="EFFLUX SYSTEM COMPONENT YKNX-RELATED"/>
    <property type="match status" value="1"/>
</dbReference>
<accession>A0A069RHP4</accession>
<dbReference type="AlphaFoldDB" id="A0A069RHP4"/>
<dbReference type="Proteomes" id="UP000027946">
    <property type="component" value="Unassembled WGS sequence"/>
</dbReference>
<comment type="caution">
    <text evidence="5">The sequence shown here is derived from an EMBL/GenBank/DDBJ whole genome shotgun (WGS) entry which is preliminary data.</text>
</comment>
<name>A0A069RHP4_PEPLI</name>
<dbReference type="InterPro" id="IPR050465">
    <property type="entry name" value="UPF0194_transport"/>
</dbReference>
<evidence type="ECO:0000256" key="3">
    <source>
        <dbReference type="SAM" id="SignalP"/>
    </source>
</evidence>
<keyword evidence="2" id="KW-0175">Coiled coil</keyword>
<organism evidence="5 6">
    <name type="scientific">Peptoclostridium litorale DSM 5388</name>
    <dbReference type="NCBI Taxonomy" id="1121324"/>
    <lineage>
        <taxon>Bacteria</taxon>
        <taxon>Bacillati</taxon>
        <taxon>Bacillota</taxon>
        <taxon>Clostridia</taxon>
        <taxon>Peptostreptococcales</taxon>
        <taxon>Peptoclostridiaceae</taxon>
        <taxon>Peptoclostridium</taxon>
    </lineage>
</organism>
<dbReference type="Gene3D" id="2.40.50.100">
    <property type="match status" value="2"/>
</dbReference>
<proteinExistence type="predicted"/>
<sequence>MIGNGRILMLGMSAILLFTGCTANEYPKAEYKKEEGKPAYIMAGRVSSTADSDISTKISGKVAKVFVKEGDTVEKGTPLLRLETAELYAQLAQAQAGVALAQANYEKMKTGARPEQKVQAQAALDNAKKSKEIAEANYYRNNELYKSGALSKQQLEAVEVQLQAAVSQETSASAQVELLRGESGENLKIAQLQVAQAQAVLESVKAQVDNGVIAAPYEGTIVGSYVEAGELASPGIKLFTIQGVGSLKIEGLYWAKLKRETRSL</sequence>
<evidence type="ECO:0000313" key="6">
    <source>
        <dbReference type="Proteomes" id="UP000027946"/>
    </source>
</evidence>